<evidence type="ECO:0000256" key="1">
    <source>
        <dbReference type="SAM" id="MobiDB-lite"/>
    </source>
</evidence>
<dbReference type="EMBL" id="AMZH03002033">
    <property type="protein sequence ID" value="RRT77021.1"/>
    <property type="molecule type" value="Genomic_DNA"/>
</dbReference>
<reference evidence="2 3" key="1">
    <citation type="journal article" date="2014" name="Agronomy (Basel)">
        <title>A Draft Genome Sequence for Ensete ventricosum, the Drought-Tolerant Tree Against Hunger.</title>
        <authorList>
            <person name="Harrison J."/>
            <person name="Moore K.A."/>
            <person name="Paszkiewicz K."/>
            <person name="Jones T."/>
            <person name="Grant M."/>
            <person name="Ambacheew D."/>
            <person name="Muzemil S."/>
            <person name="Studholme D.J."/>
        </authorList>
    </citation>
    <scope>NUCLEOTIDE SEQUENCE [LARGE SCALE GENOMIC DNA]</scope>
</reference>
<evidence type="ECO:0000313" key="3">
    <source>
        <dbReference type="Proteomes" id="UP000287651"/>
    </source>
</evidence>
<feature type="compositionally biased region" description="Basic and acidic residues" evidence="1">
    <location>
        <begin position="48"/>
        <end position="58"/>
    </location>
</feature>
<evidence type="ECO:0000313" key="2">
    <source>
        <dbReference type="EMBL" id="RRT77021.1"/>
    </source>
</evidence>
<dbReference type="Proteomes" id="UP000287651">
    <property type="component" value="Unassembled WGS sequence"/>
</dbReference>
<protein>
    <submittedName>
        <fullName evidence="2">Uncharacterized protein</fullName>
    </submittedName>
</protein>
<proteinExistence type="predicted"/>
<organism evidence="2 3">
    <name type="scientific">Ensete ventricosum</name>
    <name type="common">Abyssinian banana</name>
    <name type="synonym">Musa ensete</name>
    <dbReference type="NCBI Taxonomy" id="4639"/>
    <lineage>
        <taxon>Eukaryota</taxon>
        <taxon>Viridiplantae</taxon>
        <taxon>Streptophyta</taxon>
        <taxon>Embryophyta</taxon>
        <taxon>Tracheophyta</taxon>
        <taxon>Spermatophyta</taxon>
        <taxon>Magnoliopsida</taxon>
        <taxon>Liliopsida</taxon>
        <taxon>Zingiberales</taxon>
        <taxon>Musaceae</taxon>
        <taxon>Ensete</taxon>
    </lineage>
</organism>
<name>A0A427ALJ4_ENSVE</name>
<sequence length="66" mass="7851">MKTQLKALEIRIENQLKKTLNDFKRNLLENLSKFQQEESSNLMLNRSGDTKKGHKEQDTNYPRMKV</sequence>
<feature type="region of interest" description="Disordered" evidence="1">
    <location>
        <begin position="36"/>
        <end position="66"/>
    </location>
</feature>
<gene>
    <name evidence="2" type="ORF">B296_00000807</name>
</gene>
<comment type="caution">
    <text evidence="2">The sequence shown here is derived from an EMBL/GenBank/DDBJ whole genome shotgun (WGS) entry which is preliminary data.</text>
</comment>
<accession>A0A427ALJ4</accession>
<dbReference type="AlphaFoldDB" id="A0A427ALJ4"/>